<feature type="domain" description="Protein kinase" evidence="1">
    <location>
        <begin position="1"/>
        <end position="274"/>
    </location>
</feature>
<protein>
    <submittedName>
        <fullName evidence="2">AAA domain-containing protein</fullName>
    </submittedName>
</protein>
<gene>
    <name evidence="2" type="ORF">K9D25_24515</name>
</gene>
<sequence length="1181" mass="130864">MKSKSRRKGAFLAAYKLEDRDLQKADRKSGRPALTLGVDESGNHVLIKSWPRTAGDGQDDLRELWQHEVRHLYRLGGYPGAAASIATLLQAGFDDAGFYLVLDLGQRQPLAMLLQHRQAGHWLKNPRITRNRLLLWQNLSQIASALEILHDQGLLHRNIDQWSILASGGEEPDFQLTGFEWSLRLAGAANTPSATRTKSGAPASFVEDWRAFGELAAVLLGADVKRVVDLRIVPSDVAEHLTSAEVRLLRQLIRIERLDRLDGEIVRLRIQDILREVGASAAGREAKFHLVFRFAGAFAQRIREASGNDIEINDTDAMLAFVRADLGDAPLLLAIKNDAQAFRLTLAGTILTYSLSQYVQRPGTPGTWEMAYCERAETSEAAAVNILGQIQLEARSLEIMDQREAGARFPRLRGKLSSWEQLRRDLDAEQSKPDRAKRVHQALALTQFLEALYAAADVYPVDIRQVVDAHGALDADGEEIFVAMTPRPDVERDALSVALGLRPPAKRFEDVIMGDARIEDWVLTEARQIGDRETSDTAWKFSRKEQNGAAEPTYIFVGSDRPANIRDAALVPADFVGRDIQLRRRLRALRALADHSELLRMLDDPRSRILDSHETVKSDERFAALDDSKRTALAAIISTIPLYLVQGPPGVGKTRLVRDLVLDTLSDNSSARLLLTAQSNAAVNHLMDELADALENHPREPVIVRSQSKDNKDDAGSFEVVRQTETLLAKLAGSPLVADAPARLQKQLSDLRQSIGIKPKEDRSSVTQGRQAMEALLVRGANLLFATTNSPELERLLDERGQFDWVMVEEAGKATGGELLAPLLLSYRRLMIGDHKQLAPFGSERVVQLLADPAAVAEALDAGAEFIGRSLRDLATEEILDEVDTDQSDFPALCALALGQILLFERMIEDEFKVHKTKPKARRLAQRLTLQHRMHPALADVVSHSFYDNELKTHDEAAARISGTPAPVSSSDTKRLPNAPLIFVDMPWIQATIGMKGGDAERRPRWHNPAEVDAVREILSLLKVRPDLEKPATLAVLSPYSEQVRRLKVAIDDRRDNFTVLSALAPAVAADQYCGTVDSFQGNEADVVIVSLVRNNHHASIRRALGFLSDPRRMNVLLSRAKSNLFVVGSLNFIRETIASNVGTDALQEAAFLSRFLDALETQRQRGKAVIIPAERLVGRK</sequence>
<dbReference type="Gene3D" id="1.10.510.10">
    <property type="entry name" value="Transferase(Phosphotransferase) domain 1"/>
    <property type="match status" value="1"/>
</dbReference>
<dbReference type="InterPro" id="IPR000719">
    <property type="entry name" value="Prot_kinase_dom"/>
</dbReference>
<dbReference type="InterPro" id="IPR027417">
    <property type="entry name" value="P-loop_NTPase"/>
</dbReference>
<dbReference type="SUPFAM" id="SSF56112">
    <property type="entry name" value="Protein kinase-like (PK-like)"/>
    <property type="match status" value="1"/>
</dbReference>
<dbReference type="Gene3D" id="3.40.50.300">
    <property type="entry name" value="P-loop containing nucleotide triphosphate hydrolases"/>
    <property type="match status" value="2"/>
</dbReference>
<dbReference type="GO" id="GO:0004672">
    <property type="term" value="F:protein kinase activity"/>
    <property type="evidence" value="ECO:0007669"/>
    <property type="project" value="InterPro"/>
</dbReference>
<dbReference type="InterPro" id="IPR011009">
    <property type="entry name" value="Kinase-like_dom_sf"/>
</dbReference>
<name>A0A9E7A1S2_9HYPH</name>
<dbReference type="GO" id="GO:0043186">
    <property type="term" value="C:P granule"/>
    <property type="evidence" value="ECO:0007669"/>
    <property type="project" value="TreeGrafter"/>
</dbReference>
<dbReference type="GO" id="GO:0035194">
    <property type="term" value="P:regulatory ncRNA-mediated post-transcriptional gene silencing"/>
    <property type="evidence" value="ECO:0007669"/>
    <property type="project" value="TreeGrafter"/>
</dbReference>
<evidence type="ECO:0000259" key="1">
    <source>
        <dbReference type="PROSITE" id="PS50011"/>
    </source>
</evidence>
<dbReference type="SUPFAM" id="SSF52540">
    <property type="entry name" value="P-loop containing nucleoside triphosphate hydrolases"/>
    <property type="match status" value="1"/>
</dbReference>
<dbReference type="InterPro" id="IPR041677">
    <property type="entry name" value="DNA2/NAM7_AAA_11"/>
</dbReference>
<proteinExistence type="predicted"/>
<keyword evidence="2" id="KW-0614">Plasmid</keyword>
<reference evidence="2" key="1">
    <citation type="submission" date="2021-09" db="EMBL/GenBank/DDBJ databases">
        <title>Network and meta-omics reveal the key degrader and cooperation patterns in an efficient 1,4-dioxane-degrading microbial community.</title>
        <authorList>
            <person name="Dai C."/>
        </authorList>
    </citation>
    <scope>NUCLEOTIDE SEQUENCE</scope>
    <source>
        <strain evidence="2">ZM13</strain>
        <plasmid evidence="2">pD</plasmid>
    </source>
</reference>
<dbReference type="CDD" id="cd18808">
    <property type="entry name" value="SF1_C_Upf1"/>
    <property type="match status" value="1"/>
</dbReference>
<dbReference type="AlphaFoldDB" id="A0A9E7A1S2"/>
<dbReference type="GO" id="GO:0004386">
    <property type="term" value="F:helicase activity"/>
    <property type="evidence" value="ECO:0007669"/>
    <property type="project" value="InterPro"/>
</dbReference>
<dbReference type="PROSITE" id="PS50011">
    <property type="entry name" value="PROTEIN_KINASE_DOM"/>
    <property type="match status" value="1"/>
</dbReference>
<dbReference type="Pfam" id="PF13087">
    <property type="entry name" value="AAA_12"/>
    <property type="match status" value="1"/>
</dbReference>
<dbReference type="EMBL" id="CP083243">
    <property type="protein sequence ID" value="UOK73952.1"/>
    <property type="molecule type" value="Genomic_DNA"/>
</dbReference>
<accession>A0A9E7A1S2</accession>
<dbReference type="InterPro" id="IPR047187">
    <property type="entry name" value="SF1_C_Upf1"/>
</dbReference>
<dbReference type="PANTHER" id="PTHR10887:SF322">
    <property type="entry name" value="HELICASE MOV-10"/>
    <property type="match status" value="1"/>
</dbReference>
<organism evidence="2 3">
    <name type="scientific">Ancylobacter polymorphus</name>
    <dbReference type="NCBI Taxonomy" id="223390"/>
    <lineage>
        <taxon>Bacteria</taxon>
        <taxon>Pseudomonadati</taxon>
        <taxon>Pseudomonadota</taxon>
        <taxon>Alphaproteobacteria</taxon>
        <taxon>Hyphomicrobiales</taxon>
        <taxon>Xanthobacteraceae</taxon>
        <taxon>Ancylobacter</taxon>
    </lineage>
</organism>
<evidence type="ECO:0000313" key="3">
    <source>
        <dbReference type="Proteomes" id="UP000831684"/>
    </source>
</evidence>
<dbReference type="GO" id="GO:0005524">
    <property type="term" value="F:ATP binding"/>
    <property type="evidence" value="ECO:0007669"/>
    <property type="project" value="InterPro"/>
</dbReference>
<dbReference type="RefSeq" id="WP_244451519.1">
    <property type="nucleotide sequence ID" value="NZ_CP083243.1"/>
</dbReference>
<dbReference type="InterPro" id="IPR041679">
    <property type="entry name" value="DNA2/NAM7-like_C"/>
</dbReference>
<evidence type="ECO:0000313" key="2">
    <source>
        <dbReference type="EMBL" id="UOK73952.1"/>
    </source>
</evidence>
<dbReference type="InterPro" id="IPR045055">
    <property type="entry name" value="DNA2/NAM7-like"/>
</dbReference>
<dbReference type="Pfam" id="PF13086">
    <property type="entry name" value="AAA_11"/>
    <property type="match status" value="1"/>
</dbReference>
<dbReference type="KEGG" id="apol:K9D25_24515"/>
<dbReference type="PANTHER" id="PTHR10887">
    <property type="entry name" value="DNA2/NAM7 HELICASE FAMILY"/>
    <property type="match status" value="1"/>
</dbReference>
<dbReference type="Proteomes" id="UP000831684">
    <property type="component" value="Plasmid pD"/>
</dbReference>
<geneLocation type="plasmid" evidence="2 3">
    <name>pD</name>
</geneLocation>
<dbReference type="GO" id="GO:0005829">
    <property type="term" value="C:cytosol"/>
    <property type="evidence" value="ECO:0007669"/>
    <property type="project" value="TreeGrafter"/>
</dbReference>